<evidence type="ECO:0000256" key="1">
    <source>
        <dbReference type="ARBA" id="ARBA00004123"/>
    </source>
</evidence>
<protein>
    <recommendedName>
        <fullName evidence="6">MADS-box domain-containing protein</fullName>
    </recommendedName>
</protein>
<dbReference type="Pfam" id="PF00319">
    <property type="entry name" value="SRF-TF"/>
    <property type="match status" value="1"/>
</dbReference>
<dbReference type="PANTHER" id="PTHR11945:SF564">
    <property type="entry name" value="PROTEIN, PUTATIVE-RELATED"/>
    <property type="match status" value="1"/>
</dbReference>
<evidence type="ECO:0000256" key="2">
    <source>
        <dbReference type="ARBA" id="ARBA00023015"/>
    </source>
</evidence>
<evidence type="ECO:0000256" key="4">
    <source>
        <dbReference type="ARBA" id="ARBA00023163"/>
    </source>
</evidence>
<dbReference type="SMART" id="SM00432">
    <property type="entry name" value="MADS"/>
    <property type="match status" value="1"/>
</dbReference>
<name>V7C2J9_PHAVU</name>
<keyword evidence="2" id="KW-0805">Transcription regulation</keyword>
<dbReference type="Proteomes" id="UP000000226">
    <property type="component" value="Chromosome 4"/>
</dbReference>
<sequence>MSDSEESLERKTWIQKQENGSCKITLKHISNEKFRKTTFLRRKRGLMKKISEFSKKCGGEHCLIVFDDDNGDVGPMTSPQNPVEVHSMIQKYYKSEIKNERPHKTYGIEEFLENRKNMIETEISKVDKHISSIKYPTWDPSMIIMEEDQLRAFCAHVDAKIEACDRGIKLLKDQPQGFVSNMAQENAVATTSHPTQANYLQNISQSETLLDDFLKQLNDKSYGMVDFSSPVDVPLNSTNELSDLEFEELMMELSSWDWPYQACDDLVGCNNKVDESVLPSICVEYQGGGDLHALPPSLDVSDDYCNMFFLNV</sequence>
<dbReference type="eggNOG" id="KOG0014">
    <property type="taxonomic scope" value="Eukaryota"/>
</dbReference>
<dbReference type="GO" id="GO:0000981">
    <property type="term" value="F:DNA-binding transcription factor activity, RNA polymerase II-specific"/>
    <property type="evidence" value="ECO:0007669"/>
    <property type="project" value="TreeGrafter"/>
</dbReference>
<evidence type="ECO:0000313" key="7">
    <source>
        <dbReference type="EMBL" id="ESW23593.1"/>
    </source>
</evidence>
<dbReference type="PROSITE" id="PS50066">
    <property type="entry name" value="MADS_BOX_2"/>
    <property type="match status" value="1"/>
</dbReference>
<evidence type="ECO:0000256" key="3">
    <source>
        <dbReference type="ARBA" id="ARBA00023125"/>
    </source>
</evidence>
<dbReference type="SUPFAM" id="SSF55455">
    <property type="entry name" value="SRF-like"/>
    <property type="match status" value="1"/>
</dbReference>
<dbReference type="Gramene" id="ESW23593">
    <property type="protein sequence ID" value="ESW23593"/>
    <property type="gene ID" value="PHAVU_004G060500g"/>
</dbReference>
<dbReference type="OMA" id="SEANNIM"/>
<dbReference type="GO" id="GO:0046983">
    <property type="term" value="F:protein dimerization activity"/>
    <property type="evidence" value="ECO:0007669"/>
    <property type="project" value="InterPro"/>
</dbReference>
<keyword evidence="8" id="KW-1185">Reference proteome</keyword>
<evidence type="ECO:0000313" key="8">
    <source>
        <dbReference type="Proteomes" id="UP000000226"/>
    </source>
</evidence>
<proteinExistence type="predicted"/>
<dbReference type="Gene3D" id="3.40.1810.10">
    <property type="entry name" value="Transcription factor, MADS-box"/>
    <property type="match status" value="1"/>
</dbReference>
<feature type="domain" description="MADS-box" evidence="6">
    <location>
        <begin position="19"/>
        <end position="70"/>
    </location>
</feature>
<dbReference type="InterPro" id="IPR036879">
    <property type="entry name" value="TF_MADSbox_sf"/>
</dbReference>
<dbReference type="EMBL" id="CM002291">
    <property type="protein sequence ID" value="ESW23593.1"/>
    <property type="molecule type" value="Genomic_DNA"/>
</dbReference>
<evidence type="ECO:0000256" key="5">
    <source>
        <dbReference type="ARBA" id="ARBA00023242"/>
    </source>
</evidence>
<reference evidence="8" key="1">
    <citation type="journal article" date="2014" name="Nat. Genet.">
        <title>A reference genome for common bean and genome-wide analysis of dual domestications.</title>
        <authorList>
            <person name="Schmutz J."/>
            <person name="McClean P.E."/>
            <person name="Mamidi S."/>
            <person name="Wu G.A."/>
            <person name="Cannon S.B."/>
            <person name="Grimwood J."/>
            <person name="Jenkins J."/>
            <person name="Shu S."/>
            <person name="Song Q."/>
            <person name="Chavarro C."/>
            <person name="Torres-Torres M."/>
            <person name="Geffroy V."/>
            <person name="Moghaddam S.M."/>
            <person name="Gao D."/>
            <person name="Abernathy B."/>
            <person name="Barry K."/>
            <person name="Blair M."/>
            <person name="Brick M.A."/>
            <person name="Chovatia M."/>
            <person name="Gepts P."/>
            <person name="Goodstein D.M."/>
            <person name="Gonzales M."/>
            <person name="Hellsten U."/>
            <person name="Hyten D.L."/>
            <person name="Jia G."/>
            <person name="Kelly J.D."/>
            <person name="Kudrna D."/>
            <person name="Lee R."/>
            <person name="Richard M.M."/>
            <person name="Miklas P.N."/>
            <person name="Osorno J.M."/>
            <person name="Rodrigues J."/>
            <person name="Thareau V."/>
            <person name="Urrea C.A."/>
            <person name="Wang M."/>
            <person name="Yu Y."/>
            <person name="Zhang M."/>
            <person name="Wing R.A."/>
            <person name="Cregan P.B."/>
            <person name="Rokhsar D.S."/>
            <person name="Jackson S.A."/>
        </authorList>
    </citation>
    <scope>NUCLEOTIDE SEQUENCE [LARGE SCALE GENOMIC DNA]</scope>
    <source>
        <strain evidence="8">cv. G19833</strain>
    </source>
</reference>
<dbReference type="PANTHER" id="PTHR11945">
    <property type="entry name" value="MADS BOX PROTEIN"/>
    <property type="match status" value="1"/>
</dbReference>
<gene>
    <name evidence="7" type="ORF">PHAVU_004G060500g</name>
</gene>
<dbReference type="GO" id="GO:0005634">
    <property type="term" value="C:nucleus"/>
    <property type="evidence" value="ECO:0007669"/>
    <property type="project" value="UniProtKB-SubCell"/>
</dbReference>
<accession>V7C2J9</accession>
<dbReference type="AlphaFoldDB" id="V7C2J9"/>
<organism evidence="7 8">
    <name type="scientific">Phaseolus vulgaris</name>
    <name type="common">Kidney bean</name>
    <name type="synonym">French bean</name>
    <dbReference type="NCBI Taxonomy" id="3885"/>
    <lineage>
        <taxon>Eukaryota</taxon>
        <taxon>Viridiplantae</taxon>
        <taxon>Streptophyta</taxon>
        <taxon>Embryophyta</taxon>
        <taxon>Tracheophyta</taxon>
        <taxon>Spermatophyta</taxon>
        <taxon>Magnoliopsida</taxon>
        <taxon>eudicotyledons</taxon>
        <taxon>Gunneridae</taxon>
        <taxon>Pentapetalae</taxon>
        <taxon>rosids</taxon>
        <taxon>fabids</taxon>
        <taxon>Fabales</taxon>
        <taxon>Fabaceae</taxon>
        <taxon>Papilionoideae</taxon>
        <taxon>50 kb inversion clade</taxon>
        <taxon>NPAAA clade</taxon>
        <taxon>indigoferoid/millettioid clade</taxon>
        <taxon>Phaseoleae</taxon>
        <taxon>Phaseolus</taxon>
    </lineage>
</organism>
<keyword evidence="3" id="KW-0238">DNA-binding</keyword>
<keyword evidence="4" id="KW-0804">Transcription</keyword>
<keyword evidence="5" id="KW-0539">Nucleus</keyword>
<comment type="subcellular location">
    <subcellularLocation>
        <location evidence="1">Nucleus</location>
    </subcellularLocation>
</comment>
<dbReference type="InterPro" id="IPR002100">
    <property type="entry name" value="TF_MADSbox"/>
</dbReference>
<dbReference type="OrthoDB" id="601557at2759"/>
<dbReference type="GO" id="GO:0000978">
    <property type="term" value="F:RNA polymerase II cis-regulatory region sequence-specific DNA binding"/>
    <property type="evidence" value="ECO:0007669"/>
    <property type="project" value="TreeGrafter"/>
</dbReference>
<dbReference type="SMR" id="V7C2J9"/>
<evidence type="ECO:0000259" key="6">
    <source>
        <dbReference type="PROSITE" id="PS50066"/>
    </source>
</evidence>